<name>A0AAD8K4B2_TARER</name>
<dbReference type="EMBL" id="JAUHHV010000008">
    <property type="protein sequence ID" value="KAK1414101.1"/>
    <property type="molecule type" value="Genomic_DNA"/>
</dbReference>
<dbReference type="Proteomes" id="UP001229421">
    <property type="component" value="Unassembled WGS sequence"/>
</dbReference>
<reference evidence="2" key="1">
    <citation type="journal article" date="2023" name="bioRxiv">
        <title>Improved chromosome-level genome assembly for marigold (Tagetes erecta).</title>
        <authorList>
            <person name="Jiang F."/>
            <person name="Yuan L."/>
            <person name="Wang S."/>
            <person name="Wang H."/>
            <person name="Xu D."/>
            <person name="Wang A."/>
            <person name="Fan W."/>
        </authorList>
    </citation>
    <scope>NUCLEOTIDE SEQUENCE</scope>
    <source>
        <strain evidence="2">WSJ</strain>
        <tissue evidence="2">Leaf</tissue>
    </source>
</reference>
<sequence>MSWREREGSRRWWSGGGRWRSGGGRRRSAVVRDGRKSGFHPGTYSRPPERNVKYAGCYGIDVKDRELLEVTSRSSIRMVDDDDDDEDKPVTMLVIVNGVGFPKLRAGSISWQGEGLPSCRKIDRSEADRAKHWLPLLATRSGYLGCTKGWRLHATGQVIRAGLRAKRRGTTRLGNKKQETESGRKGTSVIPALELGCDRLKGLSHLFCLDTCFGIYYGDEVTLSRDEFKIENKRKRRERIKICEGDTHQQKNLRMRIRIPARIVIFDDTQEQAVFKKNDSNKDGTSDESGCLRLRVDTKTSTRRKCEGRLLTGTHVRGKDLFIVITWSVIIHLDIRNIEGAKEGGKTTTIATQDSPSEGTKGRAYSSLNL</sequence>
<dbReference type="AlphaFoldDB" id="A0AAD8K4B2"/>
<feature type="compositionally biased region" description="Polar residues" evidence="1">
    <location>
        <begin position="346"/>
        <end position="358"/>
    </location>
</feature>
<feature type="region of interest" description="Disordered" evidence="1">
    <location>
        <begin position="1"/>
        <end position="47"/>
    </location>
</feature>
<evidence type="ECO:0000313" key="2">
    <source>
        <dbReference type="EMBL" id="KAK1414101.1"/>
    </source>
</evidence>
<gene>
    <name evidence="2" type="ORF">QVD17_29842</name>
</gene>
<feature type="compositionally biased region" description="Basic and acidic residues" evidence="1">
    <location>
        <begin position="1"/>
        <end position="10"/>
    </location>
</feature>
<organism evidence="2 3">
    <name type="scientific">Tagetes erecta</name>
    <name type="common">African marigold</name>
    <dbReference type="NCBI Taxonomy" id="13708"/>
    <lineage>
        <taxon>Eukaryota</taxon>
        <taxon>Viridiplantae</taxon>
        <taxon>Streptophyta</taxon>
        <taxon>Embryophyta</taxon>
        <taxon>Tracheophyta</taxon>
        <taxon>Spermatophyta</taxon>
        <taxon>Magnoliopsida</taxon>
        <taxon>eudicotyledons</taxon>
        <taxon>Gunneridae</taxon>
        <taxon>Pentapetalae</taxon>
        <taxon>asterids</taxon>
        <taxon>campanulids</taxon>
        <taxon>Asterales</taxon>
        <taxon>Asteraceae</taxon>
        <taxon>Asteroideae</taxon>
        <taxon>Heliantheae alliance</taxon>
        <taxon>Tageteae</taxon>
        <taxon>Tagetes</taxon>
    </lineage>
</organism>
<comment type="caution">
    <text evidence="2">The sequence shown here is derived from an EMBL/GenBank/DDBJ whole genome shotgun (WGS) entry which is preliminary data.</text>
</comment>
<accession>A0AAD8K4B2</accession>
<proteinExistence type="predicted"/>
<evidence type="ECO:0000313" key="3">
    <source>
        <dbReference type="Proteomes" id="UP001229421"/>
    </source>
</evidence>
<feature type="region of interest" description="Disordered" evidence="1">
    <location>
        <begin position="344"/>
        <end position="370"/>
    </location>
</feature>
<protein>
    <submittedName>
        <fullName evidence="2">Uncharacterized protein</fullName>
    </submittedName>
</protein>
<keyword evidence="3" id="KW-1185">Reference proteome</keyword>
<evidence type="ECO:0000256" key="1">
    <source>
        <dbReference type="SAM" id="MobiDB-lite"/>
    </source>
</evidence>